<sequence>MSSRRKSTTPCMVLPAHVLEQKEVGERSERTKDAEADEEKGKEGAEKGPTSEELQPAAVVIPTSTDTDGPNAPAEASDIHGPPVKRISSSPPEDQSGDQPAQEQPCVAPEVGAADAAAVAAISLSKTPIMRMKTKSEPKRIAVSLKSADEAVEGIGAGGDGEAATELEPIEAPLGQMTPMEMLLQDSMKLGGGMLVNAGSEQQKKSSAFNPTILPAGLAQVRNQSGTLGGEFVFLQICILSDWRIKM</sequence>
<proteinExistence type="predicted"/>
<feature type="compositionally biased region" description="Polar residues" evidence="1">
    <location>
        <begin position="87"/>
        <end position="102"/>
    </location>
</feature>
<evidence type="ECO:0000313" key="2">
    <source>
        <dbReference type="EMBL" id="CAG12862.1"/>
    </source>
</evidence>
<dbReference type="EMBL" id="CAAE01015119">
    <property type="protein sequence ID" value="CAG12862.1"/>
    <property type="molecule type" value="Genomic_DNA"/>
</dbReference>
<name>Q4RFH0_TETNG</name>
<organism evidence="2">
    <name type="scientific">Tetraodon nigroviridis</name>
    <name type="common">Spotted green pufferfish</name>
    <name type="synonym">Chelonodon nigroviridis</name>
    <dbReference type="NCBI Taxonomy" id="99883"/>
    <lineage>
        <taxon>Eukaryota</taxon>
        <taxon>Metazoa</taxon>
        <taxon>Chordata</taxon>
        <taxon>Craniata</taxon>
        <taxon>Vertebrata</taxon>
        <taxon>Euteleostomi</taxon>
        <taxon>Actinopterygii</taxon>
        <taxon>Neopterygii</taxon>
        <taxon>Teleostei</taxon>
        <taxon>Neoteleostei</taxon>
        <taxon>Acanthomorphata</taxon>
        <taxon>Eupercaria</taxon>
        <taxon>Tetraodontiformes</taxon>
        <taxon>Tetradontoidea</taxon>
        <taxon>Tetraodontidae</taxon>
        <taxon>Tetraodon</taxon>
    </lineage>
</organism>
<feature type="region of interest" description="Disordered" evidence="1">
    <location>
        <begin position="1"/>
        <end position="106"/>
    </location>
</feature>
<comment type="caution">
    <text evidence="2">The sequence shown here is derived from an EMBL/GenBank/DDBJ whole genome shotgun (WGS) entry which is preliminary data.</text>
</comment>
<accession>Q4RFH0</accession>
<gene>
    <name evidence="2" type="ORF">GSTENG00035326001</name>
</gene>
<protein>
    <submittedName>
        <fullName evidence="2">(spotted green pufferfish) hypothetical protein</fullName>
    </submittedName>
</protein>
<dbReference type="KEGG" id="tng:GSTEN00035326G001"/>
<reference evidence="2" key="2">
    <citation type="submission" date="2004-02" db="EMBL/GenBank/DDBJ databases">
        <authorList>
            <consortium name="Genoscope"/>
            <consortium name="Whitehead Institute Centre for Genome Research"/>
        </authorList>
    </citation>
    <scope>NUCLEOTIDE SEQUENCE</scope>
</reference>
<evidence type="ECO:0000256" key="1">
    <source>
        <dbReference type="SAM" id="MobiDB-lite"/>
    </source>
</evidence>
<feature type="compositionally biased region" description="Basic and acidic residues" evidence="1">
    <location>
        <begin position="19"/>
        <end position="50"/>
    </location>
</feature>
<dbReference type="AlphaFoldDB" id="Q4RFH0"/>
<reference evidence="2" key="1">
    <citation type="journal article" date="2004" name="Nature">
        <title>Genome duplication in the teleost fish Tetraodon nigroviridis reveals the early vertebrate proto-karyotype.</title>
        <authorList>
            <person name="Jaillon O."/>
            <person name="Aury J.-M."/>
            <person name="Brunet F."/>
            <person name="Petit J.-L."/>
            <person name="Stange-Thomann N."/>
            <person name="Mauceli E."/>
            <person name="Bouneau L."/>
            <person name="Fischer C."/>
            <person name="Ozouf-Costaz C."/>
            <person name="Bernot A."/>
            <person name="Nicaud S."/>
            <person name="Jaffe D."/>
            <person name="Fisher S."/>
            <person name="Lutfalla G."/>
            <person name="Dossat C."/>
            <person name="Segurens B."/>
            <person name="Dasilva C."/>
            <person name="Salanoubat M."/>
            <person name="Levy M."/>
            <person name="Boudet N."/>
            <person name="Castellano S."/>
            <person name="Anthouard V."/>
            <person name="Jubin C."/>
            <person name="Castelli V."/>
            <person name="Katinka M."/>
            <person name="Vacherie B."/>
            <person name="Biemont C."/>
            <person name="Skalli Z."/>
            <person name="Cattolico L."/>
            <person name="Poulain J."/>
            <person name="De Berardinis V."/>
            <person name="Cruaud C."/>
            <person name="Duprat S."/>
            <person name="Brottier P."/>
            <person name="Coutanceau J.-P."/>
            <person name="Gouzy J."/>
            <person name="Parra G."/>
            <person name="Lardier G."/>
            <person name="Chapple C."/>
            <person name="McKernan K.J."/>
            <person name="McEwan P."/>
            <person name="Bosak S."/>
            <person name="Kellis M."/>
            <person name="Volff J.-N."/>
            <person name="Guigo R."/>
            <person name="Zody M.C."/>
            <person name="Mesirov J."/>
            <person name="Lindblad-Toh K."/>
            <person name="Birren B."/>
            <person name="Nusbaum C."/>
            <person name="Kahn D."/>
            <person name="Robinson-Rechavi M."/>
            <person name="Laudet V."/>
            <person name="Schachter V."/>
            <person name="Quetier F."/>
            <person name="Saurin W."/>
            <person name="Scarpelli C."/>
            <person name="Wincker P."/>
            <person name="Lander E.S."/>
            <person name="Weissenbach J."/>
            <person name="Roest Crollius H."/>
        </authorList>
    </citation>
    <scope>NUCLEOTIDE SEQUENCE [LARGE SCALE GENOMIC DNA]</scope>
</reference>